<feature type="domain" description="Cytochrome c assembly protein" evidence="2">
    <location>
        <begin position="87"/>
        <end position="237"/>
    </location>
</feature>
<feature type="transmembrane region" description="Helical" evidence="1">
    <location>
        <begin position="6"/>
        <end position="28"/>
    </location>
</feature>
<proteinExistence type="predicted"/>
<dbReference type="AlphaFoldDB" id="A0A1V1P540"/>
<feature type="transmembrane region" description="Helical" evidence="1">
    <location>
        <begin position="61"/>
        <end position="78"/>
    </location>
</feature>
<sequence length="260" mass="29833">MGMTTTSIQYSFLAACICYACAFGFNILRHERMTMIIFSLGLLFNLLSICLRYWFSFPMLPLYQGTYFIPFFLGGIIFKEILENFDQRTIFILFISILAFAALLFPNDFYLPFIQFKTPLAHVFFIFGVIAKACFLSAGGLALGYMIKKQGEPFSNHANQSIRRMIIWGFACLSVSIFSGAIWSYLGWGTPVVWDDPIITTTMGTWLYYGLFLHLHLFKFKPAKNKLLFALIGSVWVFWFNCVPDMGKFVLPSIFRFTTG</sequence>
<feature type="transmembrane region" description="Helical" evidence="1">
    <location>
        <begin position="90"/>
        <end position="111"/>
    </location>
</feature>
<dbReference type="Proteomes" id="UP000189670">
    <property type="component" value="Unassembled WGS sequence"/>
</dbReference>
<evidence type="ECO:0000313" key="3">
    <source>
        <dbReference type="EMBL" id="ETR69876.1"/>
    </source>
</evidence>
<name>A0A1V1P540_9BACT</name>
<accession>A0A1V1P540</accession>
<feature type="transmembrane region" description="Helical" evidence="1">
    <location>
        <begin position="227"/>
        <end position="247"/>
    </location>
</feature>
<comment type="caution">
    <text evidence="3">The sequence shown here is derived from an EMBL/GenBank/DDBJ whole genome shotgun (WGS) entry which is preliminary data.</text>
</comment>
<keyword evidence="1" id="KW-0812">Transmembrane</keyword>
<dbReference type="GO" id="GO:0017004">
    <property type="term" value="P:cytochrome complex assembly"/>
    <property type="evidence" value="ECO:0007669"/>
    <property type="project" value="InterPro"/>
</dbReference>
<dbReference type="GO" id="GO:0020037">
    <property type="term" value="F:heme binding"/>
    <property type="evidence" value="ECO:0007669"/>
    <property type="project" value="InterPro"/>
</dbReference>
<feature type="transmembrane region" description="Helical" evidence="1">
    <location>
        <begin position="198"/>
        <end position="215"/>
    </location>
</feature>
<dbReference type="Pfam" id="PF01578">
    <property type="entry name" value="Cytochrom_C_asm"/>
    <property type="match status" value="1"/>
</dbReference>
<evidence type="ECO:0000313" key="4">
    <source>
        <dbReference type="Proteomes" id="UP000189670"/>
    </source>
</evidence>
<organism evidence="3 4">
    <name type="scientific">Candidatus Magnetoglobus multicellularis str. Araruama</name>
    <dbReference type="NCBI Taxonomy" id="890399"/>
    <lineage>
        <taxon>Bacteria</taxon>
        <taxon>Pseudomonadati</taxon>
        <taxon>Thermodesulfobacteriota</taxon>
        <taxon>Desulfobacteria</taxon>
        <taxon>Desulfobacterales</taxon>
        <taxon>Desulfobacteraceae</taxon>
        <taxon>Candidatus Magnetoglobus</taxon>
    </lineage>
</organism>
<evidence type="ECO:0000256" key="1">
    <source>
        <dbReference type="SAM" id="Phobius"/>
    </source>
</evidence>
<dbReference type="InterPro" id="IPR002541">
    <property type="entry name" value="Cyt_c_assembly"/>
</dbReference>
<protein>
    <submittedName>
        <fullName evidence="3">Cytochrome c assembly protein</fullName>
    </submittedName>
</protein>
<evidence type="ECO:0000259" key="2">
    <source>
        <dbReference type="Pfam" id="PF01578"/>
    </source>
</evidence>
<keyword evidence="1" id="KW-1133">Transmembrane helix</keyword>
<feature type="transmembrane region" description="Helical" evidence="1">
    <location>
        <begin position="123"/>
        <end position="145"/>
    </location>
</feature>
<dbReference type="EMBL" id="ATBP01000538">
    <property type="protein sequence ID" value="ETR69876.1"/>
    <property type="molecule type" value="Genomic_DNA"/>
</dbReference>
<feature type="transmembrane region" description="Helical" evidence="1">
    <location>
        <begin position="166"/>
        <end position="186"/>
    </location>
</feature>
<feature type="transmembrane region" description="Helical" evidence="1">
    <location>
        <begin position="35"/>
        <end position="55"/>
    </location>
</feature>
<gene>
    <name evidence="3" type="ORF">OMM_03635</name>
</gene>
<keyword evidence="1" id="KW-0472">Membrane</keyword>
<reference evidence="4" key="1">
    <citation type="submission" date="2012-11" db="EMBL/GenBank/DDBJ databases">
        <authorList>
            <person name="Lucero-Rivera Y.E."/>
            <person name="Tovar-Ramirez D."/>
        </authorList>
    </citation>
    <scope>NUCLEOTIDE SEQUENCE [LARGE SCALE GENOMIC DNA]</scope>
    <source>
        <strain evidence="4">Araruama</strain>
    </source>
</reference>